<organism evidence="3 4">
    <name type="scientific">Mycena rosella</name>
    <name type="common">Pink bonnet</name>
    <name type="synonym">Agaricus rosellus</name>
    <dbReference type="NCBI Taxonomy" id="1033263"/>
    <lineage>
        <taxon>Eukaryota</taxon>
        <taxon>Fungi</taxon>
        <taxon>Dikarya</taxon>
        <taxon>Basidiomycota</taxon>
        <taxon>Agaricomycotina</taxon>
        <taxon>Agaricomycetes</taxon>
        <taxon>Agaricomycetidae</taxon>
        <taxon>Agaricales</taxon>
        <taxon>Marasmiineae</taxon>
        <taxon>Mycenaceae</taxon>
        <taxon>Mycena</taxon>
    </lineage>
</organism>
<feature type="domain" description="F-box" evidence="2">
    <location>
        <begin position="7"/>
        <end position="53"/>
    </location>
</feature>
<dbReference type="AlphaFoldDB" id="A0AAD7DPX2"/>
<dbReference type="Pfam" id="PF00646">
    <property type="entry name" value="F-box"/>
    <property type="match status" value="1"/>
</dbReference>
<dbReference type="Proteomes" id="UP001221757">
    <property type="component" value="Unassembled WGS sequence"/>
</dbReference>
<dbReference type="InterPro" id="IPR001810">
    <property type="entry name" value="F-box_dom"/>
</dbReference>
<dbReference type="EMBL" id="JARKIE010000032">
    <property type="protein sequence ID" value="KAJ7696928.1"/>
    <property type="molecule type" value="Genomic_DNA"/>
</dbReference>
<dbReference type="SUPFAM" id="SSF81383">
    <property type="entry name" value="F-box domain"/>
    <property type="match status" value="1"/>
</dbReference>
<dbReference type="InterPro" id="IPR036047">
    <property type="entry name" value="F-box-like_dom_sf"/>
</dbReference>
<accession>A0AAD7DPX2</accession>
<dbReference type="SMART" id="SM00256">
    <property type="entry name" value="FBOX"/>
    <property type="match status" value="1"/>
</dbReference>
<feature type="region of interest" description="Disordered" evidence="1">
    <location>
        <begin position="432"/>
        <end position="455"/>
    </location>
</feature>
<keyword evidence="4" id="KW-1185">Reference proteome</keyword>
<sequence length="499" mass="54882">MDRSSTRSALLELPDDVLIYLFDLLPIPEILIIRKTCKRMQKISELRIVWTNACTHQILQHRYPFPDALSADLSVADLERHTRHAHCLATWWRSPEPSHPTVFTEFDATNGTPVSDLRFVPGHEGRWLLSESMGIWSILCLWELSAPGASPLKKFEWSRRDCLLRGFLLNEDPACEGALALSIVQDGTTHVEIMSLHPNEGFRSIARIESALTPLYLHGDTLVLCDSTKTSLVTNWRTGTSAILRRPDASTPTGMEFNDDGIQVVIAPDSILVVRARSLALFPNPPLTKDPPAVHAPLAEHSFGWVDGVAVTSIPGPPSSAPPVQPLSILIRPEPDDPWAGSAHSLELYVLHPAQPPSRIPYAFPPTRTARVPSARGALQCRALRFGPHGSAMWVEPQDRSAAGLALMHLEPELERGCERLVCAAFPGPLVPRSSHSREQGHGHAGTQRAPRDARSPLIEARTLRANALNNWNAMDYDEVCGRVAVGSTRGKITVLALV</sequence>
<gene>
    <name evidence="3" type="ORF">B0H17DRAFT_928814</name>
</gene>
<protein>
    <recommendedName>
        <fullName evidence="2">F-box domain-containing protein</fullName>
    </recommendedName>
</protein>
<dbReference type="Gene3D" id="1.20.1280.50">
    <property type="match status" value="1"/>
</dbReference>
<evidence type="ECO:0000313" key="4">
    <source>
        <dbReference type="Proteomes" id="UP001221757"/>
    </source>
</evidence>
<evidence type="ECO:0000259" key="2">
    <source>
        <dbReference type="PROSITE" id="PS50181"/>
    </source>
</evidence>
<reference evidence="3" key="1">
    <citation type="submission" date="2023-03" db="EMBL/GenBank/DDBJ databases">
        <title>Massive genome expansion in bonnet fungi (Mycena s.s.) driven by repeated elements and novel gene families across ecological guilds.</title>
        <authorList>
            <consortium name="Lawrence Berkeley National Laboratory"/>
            <person name="Harder C.B."/>
            <person name="Miyauchi S."/>
            <person name="Viragh M."/>
            <person name="Kuo A."/>
            <person name="Thoen E."/>
            <person name="Andreopoulos B."/>
            <person name="Lu D."/>
            <person name="Skrede I."/>
            <person name="Drula E."/>
            <person name="Henrissat B."/>
            <person name="Morin E."/>
            <person name="Kohler A."/>
            <person name="Barry K."/>
            <person name="LaButti K."/>
            <person name="Morin E."/>
            <person name="Salamov A."/>
            <person name="Lipzen A."/>
            <person name="Mereny Z."/>
            <person name="Hegedus B."/>
            <person name="Baldrian P."/>
            <person name="Stursova M."/>
            <person name="Weitz H."/>
            <person name="Taylor A."/>
            <person name="Grigoriev I.V."/>
            <person name="Nagy L.G."/>
            <person name="Martin F."/>
            <person name="Kauserud H."/>
        </authorList>
    </citation>
    <scope>NUCLEOTIDE SEQUENCE</scope>
    <source>
        <strain evidence="3">CBHHK067</strain>
    </source>
</reference>
<dbReference type="PROSITE" id="PS50181">
    <property type="entry name" value="FBOX"/>
    <property type="match status" value="1"/>
</dbReference>
<comment type="caution">
    <text evidence="3">The sequence shown here is derived from an EMBL/GenBank/DDBJ whole genome shotgun (WGS) entry which is preliminary data.</text>
</comment>
<name>A0AAD7DPX2_MYCRO</name>
<proteinExistence type="predicted"/>
<evidence type="ECO:0000313" key="3">
    <source>
        <dbReference type="EMBL" id="KAJ7696928.1"/>
    </source>
</evidence>
<evidence type="ECO:0000256" key="1">
    <source>
        <dbReference type="SAM" id="MobiDB-lite"/>
    </source>
</evidence>